<sequence length="520" mass="57820">MTRQTGTLSLDRRALLGGAAGALLAPGVRAQRANDVLTFIEGSDFDTLDPAISRTRSAEILFYVMFNRLVRWTDTSLSAIGPDLAESWTISDDKLTWTFRLREGVRFHDGTAADAEAVKFCIDRLRDPAFGSPNRSLYTAITAVTVVDPRTIRFTTEQPHAGLLENLAESSASISSPTAIRRHGRNYGRNPVGSGPYKLEEWAPGERTVLTRAVPSARFRQIIYRPVPEGEARLIELEAGTADIATGIPPEATARVRANPRLKLEVIPSSFQVFFELNCARPPFNDVRVRRAIQFAVDREAIVQRILGGFGTVPDSFVAPGVQSYEPIGKHPYDPDRAKREIAAVFPGGFPEKIVMWTSSGRYLKDQQVAEAVQGYLNAIGLQTEFRAWEWASYQQTLYRRTPNVPGTGYGTNAAHMWVLGTSIPTADWRLSRRYQTGQSANILGYSDPRVDDLLNRARVTLDPAARLDLYHQANRLLWQDNPPNIPLYNQSQIIAMQRGISNFNAFAFEIPLLGEVSKS</sequence>
<keyword evidence="3" id="KW-0813">Transport</keyword>
<dbReference type="PANTHER" id="PTHR30290">
    <property type="entry name" value="PERIPLASMIC BINDING COMPONENT OF ABC TRANSPORTER"/>
    <property type="match status" value="1"/>
</dbReference>
<organism evidence="6 7">
    <name type="scientific">Neoroseomonas marina</name>
    <dbReference type="NCBI Taxonomy" id="1232220"/>
    <lineage>
        <taxon>Bacteria</taxon>
        <taxon>Pseudomonadati</taxon>
        <taxon>Pseudomonadota</taxon>
        <taxon>Alphaproteobacteria</taxon>
        <taxon>Acetobacterales</taxon>
        <taxon>Acetobacteraceae</taxon>
        <taxon>Neoroseomonas</taxon>
    </lineage>
</organism>
<dbReference type="EMBL" id="JABBKX010000009">
    <property type="protein sequence ID" value="NMJ43674.1"/>
    <property type="molecule type" value="Genomic_DNA"/>
</dbReference>
<evidence type="ECO:0000313" key="6">
    <source>
        <dbReference type="EMBL" id="NMJ43674.1"/>
    </source>
</evidence>
<dbReference type="GO" id="GO:0030288">
    <property type="term" value="C:outer membrane-bounded periplasmic space"/>
    <property type="evidence" value="ECO:0007669"/>
    <property type="project" value="UniProtKB-ARBA"/>
</dbReference>
<proteinExistence type="inferred from homology"/>
<protein>
    <submittedName>
        <fullName evidence="6">Glutathione ABC transporter substrate-binding protein</fullName>
    </submittedName>
</protein>
<dbReference type="InterPro" id="IPR030678">
    <property type="entry name" value="Peptide/Ni-bd"/>
</dbReference>
<reference evidence="6 7" key="1">
    <citation type="submission" date="2020-03" db="EMBL/GenBank/DDBJ databases">
        <authorList>
            <person name="Sun Q."/>
        </authorList>
    </citation>
    <scope>NUCLEOTIDE SEQUENCE [LARGE SCALE GENOMIC DNA]</scope>
    <source>
        <strain evidence="6 7">JC162</strain>
    </source>
</reference>
<dbReference type="GO" id="GO:0015833">
    <property type="term" value="P:peptide transport"/>
    <property type="evidence" value="ECO:0007669"/>
    <property type="project" value="TreeGrafter"/>
</dbReference>
<dbReference type="Gene3D" id="3.10.105.10">
    <property type="entry name" value="Dipeptide-binding Protein, Domain 3"/>
    <property type="match status" value="1"/>
</dbReference>
<comment type="caution">
    <text evidence="6">The sequence shown here is derived from an EMBL/GenBank/DDBJ whole genome shotgun (WGS) entry which is preliminary data.</text>
</comment>
<dbReference type="AlphaFoldDB" id="A0A848EGA0"/>
<dbReference type="PIRSF" id="PIRSF002741">
    <property type="entry name" value="MppA"/>
    <property type="match status" value="1"/>
</dbReference>
<evidence type="ECO:0000313" key="7">
    <source>
        <dbReference type="Proteomes" id="UP000548582"/>
    </source>
</evidence>
<gene>
    <name evidence="6" type="ORF">GWK16_20675</name>
</gene>
<dbReference type="InterPro" id="IPR039424">
    <property type="entry name" value="SBP_5"/>
</dbReference>
<dbReference type="GO" id="GO:1904680">
    <property type="term" value="F:peptide transmembrane transporter activity"/>
    <property type="evidence" value="ECO:0007669"/>
    <property type="project" value="TreeGrafter"/>
</dbReference>
<dbReference type="Gene3D" id="3.40.190.10">
    <property type="entry name" value="Periplasmic binding protein-like II"/>
    <property type="match status" value="1"/>
</dbReference>
<accession>A0A848EGA0</accession>
<dbReference type="Gene3D" id="3.90.76.10">
    <property type="entry name" value="Dipeptide-binding Protein, Domain 1"/>
    <property type="match status" value="1"/>
</dbReference>
<keyword evidence="4" id="KW-0732">Signal</keyword>
<evidence type="ECO:0000259" key="5">
    <source>
        <dbReference type="Pfam" id="PF00496"/>
    </source>
</evidence>
<dbReference type="Pfam" id="PF00496">
    <property type="entry name" value="SBP_bac_5"/>
    <property type="match status" value="1"/>
</dbReference>
<dbReference type="GO" id="GO:0043190">
    <property type="term" value="C:ATP-binding cassette (ABC) transporter complex"/>
    <property type="evidence" value="ECO:0007669"/>
    <property type="project" value="InterPro"/>
</dbReference>
<evidence type="ECO:0000256" key="4">
    <source>
        <dbReference type="ARBA" id="ARBA00022729"/>
    </source>
</evidence>
<comment type="similarity">
    <text evidence="2">Belongs to the bacterial solute-binding protein 5 family.</text>
</comment>
<dbReference type="Proteomes" id="UP000548582">
    <property type="component" value="Unassembled WGS sequence"/>
</dbReference>
<name>A0A848EGA0_9PROT</name>
<comment type="subcellular location">
    <subcellularLocation>
        <location evidence="1">Periplasm</location>
    </subcellularLocation>
</comment>
<evidence type="ECO:0000256" key="1">
    <source>
        <dbReference type="ARBA" id="ARBA00004418"/>
    </source>
</evidence>
<dbReference type="SUPFAM" id="SSF53850">
    <property type="entry name" value="Periplasmic binding protein-like II"/>
    <property type="match status" value="1"/>
</dbReference>
<dbReference type="RefSeq" id="WP_170055875.1">
    <property type="nucleotide sequence ID" value="NZ_JABBKX010000009.1"/>
</dbReference>
<dbReference type="InterPro" id="IPR000914">
    <property type="entry name" value="SBP_5_dom"/>
</dbReference>
<dbReference type="PANTHER" id="PTHR30290:SF10">
    <property type="entry name" value="PERIPLASMIC OLIGOPEPTIDE-BINDING PROTEIN-RELATED"/>
    <property type="match status" value="1"/>
</dbReference>
<feature type="domain" description="Solute-binding protein family 5" evidence="5">
    <location>
        <begin position="80"/>
        <end position="413"/>
    </location>
</feature>
<evidence type="ECO:0000256" key="3">
    <source>
        <dbReference type="ARBA" id="ARBA00022448"/>
    </source>
</evidence>
<evidence type="ECO:0000256" key="2">
    <source>
        <dbReference type="ARBA" id="ARBA00005695"/>
    </source>
</evidence>
<keyword evidence="7" id="KW-1185">Reference proteome</keyword>